<dbReference type="InterPro" id="IPR032675">
    <property type="entry name" value="LRR_dom_sf"/>
</dbReference>
<dbReference type="OrthoDB" id="3024736at2759"/>
<evidence type="ECO:0000313" key="1">
    <source>
        <dbReference type="EMBL" id="TRM61578.1"/>
    </source>
</evidence>
<keyword evidence="2" id="KW-1185">Reference proteome</keyword>
<evidence type="ECO:0008006" key="3">
    <source>
        <dbReference type="Google" id="ProtNLM"/>
    </source>
</evidence>
<reference evidence="1 2" key="1">
    <citation type="journal article" date="2019" name="New Phytol.">
        <title>Comparative genomics reveals unique wood-decay strategies and fruiting body development in the Schizophyllaceae.</title>
        <authorList>
            <person name="Almasi E."/>
            <person name="Sahu N."/>
            <person name="Krizsan K."/>
            <person name="Balint B."/>
            <person name="Kovacs G.M."/>
            <person name="Kiss B."/>
            <person name="Cseklye J."/>
            <person name="Drula E."/>
            <person name="Henrissat B."/>
            <person name="Nagy I."/>
            <person name="Chovatia M."/>
            <person name="Adam C."/>
            <person name="LaButti K."/>
            <person name="Lipzen A."/>
            <person name="Riley R."/>
            <person name="Grigoriev I.V."/>
            <person name="Nagy L.G."/>
        </authorList>
    </citation>
    <scope>NUCLEOTIDE SEQUENCE [LARGE SCALE GENOMIC DNA]</scope>
    <source>
        <strain evidence="1 2">NL-1724</strain>
    </source>
</reference>
<evidence type="ECO:0000313" key="2">
    <source>
        <dbReference type="Proteomes" id="UP000320762"/>
    </source>
</evidence>
<dbReference type="AlphaFoldDB" id="A0A550C9V4"/>
<accession>A0A550C9V4</accession>
<dbReference type="Proteomes" id="UP000320762">
    <property type="component" value="Unassembled WGS sequence"/>
</dbReference>
<sequence>MQLFKDMVSFAQDYPNISDLHLHTMTVPEPGHHLRLRAALATWSHLTKVVLYVFYDPQLLCQLARCSLLAEVSVFFIHMPQQDIQYPSPVVCSSGFRSLQCLSLGGLSLGDTAAIVSSWSMRKLRAVHVSCLPAPPTMRELRCLLQCIHDHCAPITLRKVDIRGHSDLPDFSLTVDDLLPLASFTRLTQVRVEATEYAEIASWWPELEEFSVNTESINDEHDWEGEQTPATLKSLNTFTQYCPRLKVLSLPLTVTEVPALAFDARRRDHPLTRLDVGDSPICVSAEDTVRFLRNLFPNLSTVAFYGASPSEYIDDEWNGTWASVHQLIHAP</sequence>
<protein>
    <recommendedName>
        <fullName evidence="3">F-box domain-containing protein</fullName>
    </recommendedName>
</protein>
<dbReference type="SUPFAM" id="SSF52047">
    <property type="entry name" value="RNI-like"/>
    <property type="match status" value="1"/>
</dbReference>
<comment type="caution">
    <text evidence="1">The sequence shown here is derived from an EMBL/GenBank/DDBJ whole genome shotgun (WGS) entry which is preliminary data.</text>
</comment>
<name>A0A550C9V4_9AGAR</name>
<dbReference type="Gene3D" id="3.80.10.10">
    <property type="entry name" value="Ribonuclease Inhibitor"/>
    <property type="match status" value="1"/>
</dbReference>
<dbReference type="EMBL" id="VDMD01000016">
    <property type="protein sequence ID" value="TRM61578.1"/>
    <property type="molecule type" value="Genomic_DNA"/>
</dbReference>
<gene>
    <name evidence="1" type="ORF">BD626DRAFT_501495</name>
</gene>
<proteinExistence type="predicted"/>
<organism evidence="1 2">
    <name type="scientific">Schizophyllum amplum</name>
    <dbReference type="NCBI Taxonomy" id="97359"/>
    <lineage>
        <taxon>Eukaryota</taxon>
        <taxon>Fungi</taxon>
        <taxon>Dikarya</taxon>
        <taxon>Basidiomycota</taxon>
        <taxon>Agaricomycotina</taxon>
        <taxon>Agaricomycetes</taxon>
        <taxon>Agaricomycetidae</taxon>
        <taxon>Agaricales</taxon>
        <taxon>Schizophyllaceae</taxon>
        <taxon>Schizophyllum</taxon>
    </lineage>
</organism>